<dbReference type="RefSeq" id="WP_185624343.1">
    <property type="nucleotide sequence ID" value="NZ_JABGBW010000004.1"/>
</dbReference>
<dbReference type="Proteomes" id="UP000713904">
    <property type="component" value="Unassembled WGS sequence"/>
</dbReference>
<keyword evidence="1" id="KW-0812">Transmembrane</keyword>
<evidence type="ECO:0000256" key="1">
    <source>
        <dbReference type="SAM" id="Phobius"/>
    </source>
</evidence>
<evidence type="ECO:0000313" key="3">
    <source>
        <dbReference type="Proteomes" id="UP000713904"/>
    </source>
</evidence>
<gene>
    <name evidence="2" type="ORF">HLB29_06420</name>
</gene>
<dbReference type="EMBL" id="JABGBW010000004">
    <property type="protein sequence ID" value="MBC2576316.1"/>
    <property type="molecule type" value="Genomic_DNA"/>
</dbReference>
<sequence length="76" mass="8609">MSKKTKWMEIMKSFSLITQLGLIVVICIFGCGFLGIFIDKKIGTTPLFSIIFIIIGIGSAFSSLYRILRSFIQKRK</sequence>
<dbReference type="InterPro" id="IPR032820">
    <property type="entry name" value="ATPase_put"/>
</dbReference>
<keyword evidence="1" id="KW-1133">Transmembrane helix</keyword>
<name>A0ABR6TLM7_9FIRM</name>
<dbReference type="Pfam" id="PF09527">
    <property type="entry name" value="ATPase_gene1"/>
    <property type="match status" value="1"/>
</dbReference>
<keyword evidence="3" id="KW-1185">Reference proteome</keyword>
<keyword evidence="1" id="KW-0472">Membrane</keyword>
<feature type="transmembrane region" description="Helical" evidence="1">
    <location>
        <begin position="50"/>
        <end position="68"/>
    </location>
</feature>
<proteinExistence type="predicted"/>
<comment type="caution">
    <text evidence="2">The sequence shown here is derived from an EMBL/GenBank/DDBJ whole genome shotgun (WGS) entry which is preliminary data.</text>
</comment>
<evidence type="ECO:0000313" key="2">
    <source>
        <dbReference type="EMBL" id="MBC2576316.1"/>
    </source>
</evidence>
<protein>
    <submittedName>
        <fullName evidence="2">AtpZ/AtpI family protein</fullName>
    </submittedName>
</protein>
<organism evidence="2 3">
    <name type="scientific">Peptostreptococcus canis</name>
    <dbReference type="NCBI Taxonomy" id="1159213"/>
    <lineage>
        <taxon>Bacteria</taxon>
        <taxon>Bacillati</taxon>
        <taxon>Bacillota</taxon>
        <taxon>Clostridia</taxon>
        <taxon>Peptostreptococcales</taxon>
        <taxon>Peptostreptococcaceae</taxon>
        <taxon>Peptostreptococcus</taxon>
    </lineage>
</organism>
<accession>A0ABR6TLM7</accession>
<reference evidence="2 3" key="1">
    <citation type="submission" date="2020-05" db="EMBL/GenBank/DDBJ databases">
        <title>Draft genome of xy-202 and genomic insight in genome of the genus Peptostreptococcus.</title>
        <authorList>
            <person name="Zhang Z."/>
        </authorList>
    </citation>
    <scope>NUCLEOTIDE SEQUENCE [LARGE SCALE GENOMIC DNA]</scope>
    <source>
        <strain evidence="2 3">DSM 27025</strain>
    </source>
</reference>
<feature type="transmembrane region" description="Helical" evidence="1">
    <location>
        <begin position="20"/>
        <end position="38"/>
    </location>
</feature>